<dbReference type="Proteomes" id="UP000618931">
    <property type="component" value="Unassembled WGS sequence"/>
</dbReference>
<sequence>MSDFIEPRLLSQHDYESFTSAWELLVKGTPSPDGLTLGQVFAARDQEAPNPIVNYVYLSNKYAVALLSAVGTVAIQIKFAVVSPTFQPAFSIVIYGVDKDNQPTSAYYLAGVAADPATVQVVVGPTPDSPPELVGLDLAGNWIQNWQNLEANGVSLDASVFTSVYGPLLGYTYPLDDFLQALFPAGLNLDSQALWLCFALHKYNKPNAVDDTYSYLFSTVLVLNDLPAEYTAQRESQDIILSADELYYDVSRPSPPY</sequence>
<dbReference type="EMBL" id="JADQDM010000018">
    <property type="protein sequence ID" value="MBF9223763.1"/>
    <property type="molecule type" value="Genomic_DNA"/>
</dbReference>
<keyword evidence="2" id="KW-1185">Reference proteome</keyword>
<dbReference type="RefSeq" id="WP_196295189.1">
    <property type="nucleotide sequence ID" value="NZ_JADQDM010000018.1"/>
</dbReference>
<organism evidence="1 2">
    <name type="scientific">Hymenobacter ruricola</name>
    <dbReference type="NCBI Taxonomy" id="2791023"/>
    <lineage>
        <taxon>Bacteria</taxon>
        <taxon>Pseudomonadati</taxon>
        <taxon>Bacteroidota</taxon>
        <taxon>Cytophagia</taxon>
        <taxon>Cytophagales</taxon>
        <taxon>Hymenobacteraceae</taxon>
        <taxon>Hymenobacter</taxon>
    </lineage>
</organism>
<evidence type="ECO:0000313" key="2">
    <source>
        <dbReference type="Proteomes" id="UP000618931"/>
    </source>
</evidence>
<name>A0ABS0I9Y9_9BACT</name>
<evidence type="ECO:0000313" key="1">
    <source>
        <dbReference type="EMBL" id="MBF9223763.1"/>
    </source>
</evidence>
<comment type="caution">
    <text evidence="1">The sequence shown here is derived from an EMBL/GenBank/DDBJ whole genome shotgun (WGS) entry which is preliminary data.</text>
</comment>
<reference evidence="1 2" key="1">
    <citation type="submission" date="2020-11" db="EMBL/GenBank/DDBJ databases">
        <authorList>
            <person name="Kim M.K."/>
        </authorList>
    </citation>
    <scope>NUCLEOTIDE SEQUENCE [LARGE SCALE GENOMIC DNA]</scope>
    <source>
        <strain evidence="1 2">BT662</strain>
    </source>
</reference>
<proteinExistence type="predicted"/>
<accession>A0ABS0I9Y9</accession>
<protein>
    <submittedName>
        <fullName evidence="1">Uncharacterized protein</fullName>
    </submittedName>
</protein>
<gene>
    <name evidence="1" type="ORF">I2H31_21845</name>
</gene>